<proteinExistence type="predicted"/>
<feature type="compositionally biased region" description="Low complexity" evidence="1">
    <location>
        <begin position="33"/>
        <end position="45"/>
    </location>
</feature>
<dbReference type="InterPro" id="IPR011011">
    <property type="entry name" value="Znf_FYVE_PHD"/>
</dbReference>
<feature type="region of interest" description="Disordered" evidence="1">
    <location>
        <begin position="1"/>
        <end position="22"/>
    </location>
</feature>
<dbReference type="EMBL" id="KZ293648">
    <property type="protein sequence ID" value="PBK98092.1"/>
    <property type="molecule type" value="Genomic_DNA"/>
</dbReference>
<organism evidence="2 3">
    <name type="scientific">Armillaria gallica</name>
    <name type="common">Bulbous honey fungus</name>
    <name type="synonym">Armillaria bulbosa</name>
    <dbReference type="NCBI Taxonomy" id="47427"/>
    <lineage>
        <taxon>Eukaryota</taxon>
        <taxon>Fungi</taxon>
        <taxon>Dikarya</taxon>
        <taxon>Basidiomycota</taxon>
        <taxon>Agaricomycotina</taxon>
        <taxon>Agaricomycetes</taxon>
        <taxon>Agaricomycetidae</taxon>
        <taxon>Agaricales</taxon>
        <taxon>Marasmiineae</taxon>
        <taxon>Physalacriaceae</taxon>
        <taxon>Armillaria</taxon>
    </lineage>
</organism>
<dbReference type="InterPro" id="IPR013083">
    <property type="entry name" value="Znf_RING/FYVE/PHD"/>
</dbReference>
<protein>
    <submittedName>
        <fullName evidence="2">Uncharacterized protein</fullName>
    </submittedName>
</protein>
<sequence length="149" mass="15876">MDDHDHSRSSSSSGSSRQGNGATITSHYPLPCASSSPRASTSTATKQIFSPDDPTLRCICELPHDDGFGFSIGCEDCLRWAAPAFSIRLALTSLILPFFCKLYRLRTRLSCLDGATRHVLGFTLESTSPTSGAAGYAREKVGAGDAATR</sequence>
<feature type="region of interest" description="Disordered" evidence="1">
    <location>
        <begin position="29"/>
        <end position="48"/>
    </location>
</feature>
<dbReference type="AlphaFoldDB" id="A0A2H3E323"/>
<evidence type="ECO:0000313" key="2">
    <source>
        <dbReference type="EMBL" id="PBK98092.1"/>
    </source>
</evidence>
<dbReference type="Gene3D" id="3.30.40.10">
    <property type="entry name" value="Zinc/RING finger domain, C3HC4 (zinc finger)"/>
    <property type="match status" value="1"/>
</dbReference>
<dbReference type="STRING" id="47427.A0A2H3E323"/>
<gene>
    <name evidence="2" type="ORF">ARMGADRAFT_567793</name>
</gene>
<dbReference type="SUPFAM" id="SSF57903">
    <property type="entry name" value="FYVE/PHD zinc finger"/>
    <property type="match status" value="1"/>
</dbReference>
<keyword evidence="3" id="KW-1185">Reference proteome</keyword>
<accession>A0A2H3E323</accession>
<evidence type="ECO:0000313" key="3">
    <source>
        <dbReference type="Proteomes" id="UP000217790"/>
    </source>
</evidence>
<dbReference type="InParanoid" id="A0A2H3E323"/>
<name>A0A2H3E323_ARMGA</name>
<evidence type="ECO:0000256" key="1">
    <source>
        <dbReference type="SAM" id="MobiDB-lite"/>
    </source>
</evidence>
<reference evidence="3" key="1">
    <citation type="journal article" date="2017" name="Nat. Ecol. Evol.">
        <title>Genome expansion and lineage-specific genetic innovations in the forest pathogenic fungi Armillaria.</title>
        <authorList>
            <person name="Sipos G."/>
            <person name="Prasanna A.N."/>
            <person name="Walter M.C."/>
            <person name="O'Connor E."/>
            <person name="Balint B."/>
            <person name="Krizsan K."/>
            <person name="Kiss B."/>
            <person name="Hess J."/>
            <person name="Varga T."/>
            <person name="Slot J."/>
            <person name="Riley R."/>
            <person name="Boka B."/>
            <person name="Rigling D."/>
            <person name="Barry K."/>
            <person name="Lee J."/>
            <person name="Mihaltcheva S."/>
            <person name="LaButti K."/>
            <person name="Lipzen A."/>
            <person name="Waldron R."/>
            <person name="Moloney N.M."/>
            <person name="Sperisen C."/>
            <person name="Kredics L."/>
            <person name="Vagvoelgyi C."/>
            <person name="Patrignani A."/>
            <person name="Fitzpatrick D."/>
            <person name="Nagy I."/>
            <person name="Doyle S."/>
            <person name="Anderson J.B."/>
            <person name="Grigoriev I.V."/>
            <person name="Gueldener U."/>
            <person name="Muensterkoetter M."/>
            <person name="Nagy L.G."/>
        </authorList>
    </citation>
    <scope>NUCLEOTIDE SEQUENCE [LARGE SCALE GENOMIC DNA]</scope>
    <source>
        <strain evidence="3">Ar21-2</strain>
    </source>
</reference>
<dbReference type="Proteomes" id="UP000217790">
    <property type="component" value="Unassembled WGS sequence"/>
</dbReference>